<evidence type="ECO:0000256" key="3">
    <source>
        <dbReference type="SAM" id="SignalP"/>
    </source>
</evidence>
<keyword evidence="3" id="KW-0732">Signal</keyword>
<feature type="domain" description="TNFR-Cys" evidence="4">
    <location>
        <begin position="77"/>
        <end position="119"/>
    </location>
</feature>
<keyword evidence="2" id="KW-1133">Transmembrane helix</keyword>
<feature type="repeat" description="TNFR-Cys" evidence="1">
    <location>
        <begin position="77"/>
        <end position="119"/>
    </location>
</feature>
<gene>
    <name evidence="6" type="primary">Tnfrsf14</name>
</gene>
<dbReference type="CDD" id="cd10582">
    <property type="entry name" value="TNFRSF14"/>
    <property type="match status" value="1"/>
</dbReference>
<dbReference type="PROSITE" id="PS50050">
    <property type="entry name" value="TNFR_NGFR_2"/>
    <property type="match status" value="1"/>
</dbReference>
<dbReference type="InterPro" id="IPR022332">
    <property type="entry name" value="TNFR_14"/>
</dbReference>
<evidence type="ECO:0000313" key="6">
    <source>
        <dbReference type="RefSeq" id="XP_026645808.1"/>
    </source>
</evidence>
<feature type="transmembrane region" description="Helical" evidence="2">
    <location>
        <begin position="192"/>
        <end position="216"/>
    </location>
</feature>
<sequence length="263" mass="28787">MEPLPGWESSPWSQAPTANTFRLGLCVFLLNFLSCVAVEPLCKEEEYSVGDHCCPMCNPGYYVKRACSNWTGIVCAPCPPQTYTAHANGLSKCLSCGACDPDMGLVTWRECSSREDTVCRCIPGYFCETQEGDHCSTCNYFQDTVCADCPTGTFSPGGAQEECLPWTKCDAWYLKAEHGTSSTDATCSYSGLFYLVCGSILGVILVIGAIVVFYVIRKRSHTRPAAREVELLQRQEKDNTVKLPVLEVGSAEEETAFNHVSSA</sequence>
<evidence type="ECO:0000313" key="5">
    <source>
        <dbReference type="Proteomes" id="UP000694915"/>
    </source>
</evidence>
<dbReference type="InterPro" id="IPR001368">
    <property type="entry name" value="TNFR/NGFR_Cys_rich_reg"/>
</dbReference>
<dbReference type="PANTHER" id="PTHR46838:SF1">
    <property type="entry name" value="TUMOR NECROSIS FACTOR RECEPTOR SUPERFAMILY MEMBER 14"/>
    <property type="match status" value="1"/>
</dbReference>
<dbReference type="GeneID" id="101991711"/>
<keyword evidence="2" id="KW-0472">Membrane</keyword>
<keyword evidence="1" id="KW-1015">Disulfide bond</keyword>
<accession>A0ABM1UUZ6</accession>
<keyword evidence="2" id="KW-0812">Transmembrane</keyword>
<dbReference type="PANTHER" id="PTHR46838">
    <property type="entry name" value="TUMOR NECROSIS FACTOR RECEPTOR SUPERFAMILY MEMBER 14"/>
    <property type="match status" value="1"/>
</dbReference>
<dbReference type="RefSeq" id="XP_026645808.1">
    <property type="nucleotide sequence ID" value="XM_026790007.1"/>
</dbReference>
<organism evidence="5 6">
    <name type="scientific">Microtus ochrogaster</name>
    <name type="common">Prairie vole</name>
    <dbReference type="NCBI Taxonomy" id="79684"/>
    <lineage>
        <taxon>Eukaryota</taxon>
        <taxon>Metazoa</taxon>
        <taxon>Chordata</taxon>
        <taxon>Craniata</taxon>
        <taxon>Vertebrata</taxon>
        <taxon>Euteleostomi</taxon>
        <taxon>Mammalia</taxon>
        <taxon>Eutheria</taxon>
        <taxon>Euarchontoglires</taxon>
        <taxon>Glires</taxon>
        <taxon>Rodentia</taxon>
        <taxon>Myomorpha</taxon>
        <taxon>Muroidea</taxon>
        <taxon>Cricetidae</taxon>
        <taxon>Arvicolinae</taxon>
        <taxon>Microtus</taxon>
    </lineage>
</organism>
<dbReference type="SUPFAM" id="SSF57586">
    <property type="entry name" value="TNF receptor-like"/>
    <property type="match status" value="2"/>
</dbReference>
<dbReference type="SMART" id="SM00208">
    <property type="entry name" value="TNFR"/>
    <property type="match status" value="3"/>
</dbReference>
<name>A0ABM1UUZ6_MICOH</name>
<feature type="chain" id="PRO_5046336769" evidence="3">
    <location>
        <begin position="38"/>
        <end position="263"/>
    </location>
</feature>
<dbReference type="Pfam" id="PF00020">
    <property type="entry name" value="TNFR_c6"/>
    <property type="match status" value="2"/>
</dbReference>
<evidence type="ECO:0000259" key="4">
    <source>
        <dbReference type="PROSITE" id="PS50050"/>
    </source>
</evidence>
<protein>
    <submittedName>
        <fullName evidence="6">Tumor necrosis factor receptor superfamily member 14</fullName>
    </submittedName>
</protein>
<keyword evidence="5" id="KW-1185">Reference proteome</keyword>
<dbReference type="Gene3D" id="2.10.50.10">
    <property type="entry name" value="Tumor Necrosis Factor Receptor, subunit A, domain 2"/>
    <property type="match status" value="3"/>
</dbReference>
<feature type="disulfide bond" evidence="1">
    <location>
        <begin position="78"/>
        <end position="93"/>
    </location>
</feature>
<dbReference type="Proteomes" id="UP000694915">
    <property type="component" value="Unplaced"/>
</dbReference>
<dbReference type="InterPro" id="IPR034031">
    <property type="entry name" value="TNFRSF14/UL144_N"/>
</dbReference>
<reference evidence="6" key="1">
    <citation type="submission" date="2025-08" db="UniProtKB">
        <authorList>
            <consortium name="RefSeq"/>
        </authorList>
    </citation>
    <scope>IDENTIFICATION</scope>
</reference>
<dbReference type="PRINTS" id="PR01965">
    <property type="entry name" value="TNFACTORR14"/>
</dbReference>
<comment type="caution">
    <text evidence="1">Lacks conserved residue(s) required for the propagation of feature annotation.</text>
</comment>
<evidence type="ECO:0000256" key="2">
    <source>
        <dbReference type="SAM" id="Phobius"/>
    </source>
</evidence>
<dbReference type="PROSITE" id="PS00652">
    <property type="entry name" value="TNFR_NGFR_1"/>
    <property type="match status" value="1"/>
</dbReference>
<evidence type="ECO:0000256" key="1">
    <source>
        <dbReference type="PROSITE-ProRule" id="PRU00206"/>
    </source>
</evidence>
<proteinExistence type="predicted"/>
<dbReference type="CDD" id="cd00185">
    <property type="entry name" value="TNFRSF"/>
    <property type="match status" value="1"/>
</dbReference>
<keyword evidence="6" id="KW-0675">Receptor</keyword>
<feature type="signal peptide" evidence="3">
    <location>
        <begin position="1"/>
        <end position="37"/>
    </location>
</feature>